<feature type="domain" description="SnoaL-like" evidence="1">
    <location>
        <begin position="1"/>
        <end position="113"/>
    </location>
</feature>
<dbReference type="STRING" id="414048.SAMN04489864_11451"/>
<dbReference type="Proteomes" id="UP000199666">
    <property type="component" value="Unassembled WGS sequence"/>
</dbReference>
<sequence length="115" mass="13173">MDTEEVANRLIALCREGKFHEAIDELYAKEIVSNEPNETTQGFESVRAKTEKFEASIQEVHSSVISDPLIAKDHFACIMDIDATYKEHGRMSMSEICVYEVKDGKIIKDTFFYNM</sequence>
<gene>
    <name evidence="2" type="ORF">SAMN04489864_11451</name>
</gene>
<dbReference type="SUPFAM" id="SSF54427">
    <property type="entry name" value="NTF2-like"/>
    <property type="match status" value="1"/>
</dbReference>
<dbReference type="RefSeq" id="WP_090997908.1">
    <property type="nucleotide sequence ID" value="NZ_FOPP01000014.1"/>
</dbReference>
<evidence type="ECO:0000259" key="1">
    <source>
        <dbReference type="Pfam" id="PF20409"/>
    </source>
</evidence>
<proteinExistence type="predicted"/>
<dbReference type="EMBL" id="FOPP01000014">
    <property type="protein sequence ID" value="SFH48522.1"/>
    <property type="molecule type" value="Genomic_DNA"/>
</dbReference>
<dbReference type="OrthoDB" id="336094at2"/>
<keyword evidence="3" id="KW-1185">Reference proteome</keyword>
<dbReference type="InterPro" id="IPR032710">
    <property type="entry name" value="NTF2-like_dom_sf"/>
</dbReference>
<evidence type="ECO:0000313" key="3">
    <source>
        <dbReference type="Proteomes" id="UP000199666"/>
    </source>
</evidence>
<evidence type="ECO:0000313" key="2">
    <source>
        <dbReference type="EMBL" id="SFH48522.1"/>
    </source>
</evidence>
<dbReference type="Pfam" id="PF20409">
    <property type="entry name" value="SnoaL_5"/>
    <property type="match status" value="1"/>
</dbReference>
<accession>A0A1I3AEJ4</accession>
<name>A0A1I3AEJ4_9SPHI</name>
<organism evidence="2 3">
    <name type="scientific">Pedobacter insulae</name>
    <dbReference type="NCBI Taxonomy" id="414048"/>
    <lineage>
        <taxon>Bacteria</taxon>
        <taxon>Pseudomonadati</taxon>
        <taxon>Bacteroidota</taxon>
        <taxon>Sphingobacteriia</taxon>
        <taxon>Sphingobacteriales</taxon>
        <taxon>Sphingobacteriaceae</taxon>
        <taxon>Pedobacter</taxon>
    </lineage>
</organism>
<dbReference type="AlphaFoldDB" id="A0A1I3AEJ4"/>
<dbReference type="Gene3D" id="3.10.450.50">
    <property type="match status" value="1"/>
</dbReference>
<protein>
    <submittedName>
        <fullName evidence="2">SnoaL-like domain-containing protein</fullName>
    </submittedName>
</protein>
<dbReference type="InterPro" id="IPR046860">
    <property type="entry name" value="SnoaL_5"/>
</dbReference>
<reference evidence="2 3" key="1">
    <citation type="submission" date="2016-10" db="EMBL/GenBank/DDBJ databases">
        <authorList>
            <person name="de Groot N.N."/>
        </authorList>
    </citation>
    <scope>NUCLEOTIDE SEQUENCE [LARGE SCALE GENOMIC DNA]</scope>
    <source>
        <strain evidence="2 3">DSM 18684</strain>
    </source>
</reference>